<accession>A0A7X8TSU0</accession>
<organism evidence="5 6">
    <name type="scientific">Vibrio agarilyticus</name>
    <dbReference type="NCBI Taxonomy" id="2726741"/>
    <lineage>
        <taxon>Bacteria</taxon>
        <taxon>Pseudomonadati</taxon>
        <taxon>Pseudomonadota</taxon>
        <taxon>Gammaproteobacteria</taxon>
        <taxon>Vibrionales</taxon>
        <taxon>Vibrionaceae</taxon>
        <taxon>Vibrio</taxon>
    </lineage>
</organism>
<dbReference type="Pfam" id="PF20975">
    <property type="entry name" value="DGCcoil"/>
    <property type="match status" value="1"/>
</dbReference>
<feature type="coiled-coil region" evidence="3">
    <location>
        <begin position="310"/>
        <end position="358"/>
    </location>
</feature>
<protein>
    <recommendedName>
        <fullName evidence="1">diguanylate cyclase</fullName>
        <ecNumber evidence="1">2.7.7.65</ecNumber>
    </recommendedName>
</protein>
<feature type="domain" description="GGDEF" evidence="4">
    <location>
        <begin position="389"/>
        <end position="520"/>
    </location>
</feature>
<dbReference type="InterPro" id="IPR029787">
    <property type="entry name" value="Nucleotide_cyclase"/>
</dbReference>
<reference evidence="5 6" key="1">
    <citation type="submission" date="2020-04" db="EMBL/GenBank/DDBJ databases">
        <title>Vibrio sp. SM6, a novel species isolated from seawater.</title>
        <authorList>
            <person name="Wang X."/>
        </authorList>
    </citation>
    <scope>NUCLEOTIDE SEQUENCE [LARGE SCALE GENOMIC DNA]</scope>
    <source>
        <strain evidence="5 6">SM6</strain>
    </source>
</reference>
<dbReference type="AlphaFoldDB" id="A0A7X8TSU0"/>
<dbReference type="InterPro" id="IPR050469">
    <property type="entry name" value="Diguanylate_Cyclase"/>
</dbReference>
<name>A0A7X8TSU0_9VIBR</name>
<dbReference type="InterPro" id="IPR000160">
    <property type="entry name" value="GGDEF_dom"/>
</dbReference>
<keyword evidence="3" id="KW-0175">Coiled coil</keyword>
<comment type="catalytic activity">
    <reaction evidence="2">
        <text>2 GTP = 3',3'-c-di-GMP + 2 diphosphate</text>
        <dbReference type="Rhea" id="RHEA:24898"/>
        <dbReference type="ChEBI" id="CHEBI:33019"/>
        <dbReference type="ChEBI" id="CHEBI:37565"/>
        <dbReference type="ChEBI" id="CHEBI:58805"/>
        <dbReference type="EC" id="2.7.7.65"/>
    </reaction>
</comment>
<dbReference type="SUPFAM" id="SSF55073">
    <property type="entry name" value="Nucleotide cyclase"/>
    <property type="match status" value="1"/>
</dbReference>
<evidence type="ECO:0000256" key="3">
    <source>
        <dbReference type="SAM" id="Coils"/>
    </source>
</evidence>
<dbReference type="Gene3D" id="3.30.70.270">
    <property type="match status" value="1"/>
</dbReference>
<gene>
    <name evidence="5" type="ORF">HGP28_14755</name>
</gene>
<dbReference type="RefSeq" id="WP_168837284.1">
    <property type="nucleotide sequence ID" value="NZ_JABAIK010000016.1"/>
</dbReference>
<evidence type="ECO:0000313" key="6">
    <source>
        <dbReference type="Proteomes" id="UP000535589"/>
    </source>
</evidence>
<dbReference type="CDD" id="cd01949">
    <property type="entry name" value="GGDEF"/>
    <property type="match status" value="1"/>
</dbReference>
<dbReference type="PROSITE" id="PS50887">
    <property type="entry name" value="GGDEF"/>
    <property type="match status" value="1"/>
</dbReference>
<comment type="caution">
    <text evidence="5">The sequence shown here is derived from an EMBL/GenBank/DDBJ whole genome shotgun (WGS) entry which is preliminary data.</text>
</comment>
<dbReference type="EC" id="2.7.7.65" evidence="1"/>
<evidence type="ECO:0000256" key="2">
    <source>
        <dbReference type="ARBA" id="ARBA00034247"/>
    </source>
</evidence>
<dbReference type="InterPro" id="IPR048516">
    <property type="entry name" value="DGCcoil"/>
</dbReference>
<keyword evidence="6" id="KW-1185">Reference proteome</keyword>
<dbReference type="EMBL" id="JABAIK010000016">
    <property type="protein sequence ID" value="NLS14149.1"/>
    <property type="molecule type" value="Genomic_DNA"/>
</dbReference>
<dbReference type="PANTHER" id="PTHR45138">
    <property type="entry name" value="REGULATORY COMPONENTS OF SENSORY TRANSDUCTION SYSTEM"/>
    <property type="match status" value="1"/>
</dbReference>
<evidence type="ECO:0000313" key="5">
    <source>
        <dbReference type="EMBL" id="NLS14149.1"/>
    </source>
</evidence>
<evidence type="ECO:0000256" key="1">
    <source>
        <dbReference type="ARBA" id="ARBA00012528"/>
    </source>
</evidence>
<dbReference type="PANTHER" id="PTHR45138:SF9">
    <property type="entry name" value="DIGUANYLATE CYCLASE DGCM-RELATED"/>
    <property type="match status" value="1"/>
</dbReference>
<evidence type="ECO:0000259" key="4">
    <source>
        <dbReference type="PROSITE" id="PS50887"/>
    </source>
</evidence>
<dbReference type="NCBIfam" id="TIGR00254">
    <property type="entry name" value="GGDEF"/>
    <property type="match status" value="1"/>
</dbReference>
<dbReference type="SMART" id="SM00267">
    <property type="entry name" value="GGDEF"/>
    <property type="match status" value="1"/>
</dbReference>
<dbReference type="Pfam" id="PF00990">
    <property type="entry name" value="GGDEF"/>
    <property type="match status" value="1"/>
</dbReference>
<dbReference type="InterPro" id="IPR043128">
    <property type="entry name" value="Rev_trsase/Diguanyl_cyclase"/>
</dbReference>
<dbReference type="GO" id="GO:0052621">
    <property type="term" value="F:diguanylate cyclase activity"/>
    <property type="evidence" value="ECO:0007669"/>
    <property type="project" value="UniProtKB-EC"/>
</dbReference>
<feature type="coiled-coil region" evidence="3">
    <location>
        <begin position="82"/>
        <end position="109"/>
    </location>
</feature>
<sequence length="520" mass="60325">MGIMESDLLAQIHRLNAQLNTLRDEHRDNSLQNHRELRILRRILRALLDNHQRIDSQLLSELQALQSALDNNQSVSTLIPQLALVEKKLRQHRQVMEHQQQALDKQIQQGADTLHRITGLPAQLKRELQALLAIADHDSISRATRLLALYERAVKIVTLNADIDFSDSEKKETVNQRLTFFIEELQNLITELDFDGESGDLLMDVRTKLLGGVTCEEVIELTVQVLKLVITGTYSERKASEQFLNTLNTSLASNLKTMEQNVEQNQNYLAHRHELNQDFSHLIDKSHSAMSQARDLDKLKADLTPLFNQMSSLSQRLKLVEEREQTLQDRLIHSKNQLESMYETTQDYRRRLDEQNKRLLKDPLTNVYNRSAFFERLEHEYRRWIRAQHNLRVVLLDIDNFRAVNENYGYVAGDKALKVIARCISKETDDTDTIARFNGEEFAILLPERDDADAKALIQRVQEEVKKLPFKFRDQQITITLTGVSTRFLDSDNPERLIGRLLRLLGETKKHSNDKLAWCD</sequence>
<dbReference type="Proteomes" id="UP000535589">
    <property type="component" value="Unassembled WGS sequence"/>
</dbReference>
<proteinExistence type="predicted"/>